<reference evidence="5 6" key="1">
    <citation type="submission" date="2023-07" db="EMBL/GenBank/DDBJ databases">
        <title>Functional and genomic diversity of the sorghum phyllosphere microbiome.</title>
        <authorList>
            <person name="Shade A."/>
        </authorList>
    </citation>
    <scope>NUCLEOTIDE SEQUENCE [LARGE SCALE GENOMIC DNA]</scope>
    <source>
        <strain evidence="5 6">SORGH_AS_0892</strain>
    </source>
</reference>
<evidence type="ECO:0000256" key="1">
    <source>
        <dbReference type="ARBA" id="ARBA00010923"/>
    </source>
</evidence>
<evidence type="ECO:0000259" key="4">
    <source>
        <dbReference type="Pfam" id="PF01420"/>
    </source>
</evidence>
<gene>
    <name evidence="5" type="ORF">QE382_003841</name>
</gene>
<dbReference type="Gene3D" id="1.10.287.1120">
    <property type="entry name" value="Bipartite methylase S protein"/>
    <property type="match status" value="2"/>
</dbReference>
<organism evidence="5 6">
    <name type="scientific">Sphingobacterium zeae</name>
    <dbReference type="NCBI Taxonomy" id="1776859"/>
    <lineage>
        <taxon>Bacteria</taxon>
        <taxon>Pseudomonadati</taxon>
        <taxon>Bacteroidota</taxon>
        <taxon>Sphingobacteriia</taxon>
        <taxon>Sphingobacteriales</taxon>
        <taxon>Sphingobacteriaceae</taxon>
        <taxon>Sphingobacterium</taxon>
    </lineage>
</organism>
<dbReference type="CDD" id="cd17292">
    <property type="entry name" value="RMtype1_S_LlaA17I_TRD2-CR2_like"/>
    <property type="match status" value="1"/>
</dbReference>
<evidence type="ECO:0000313" key="5">
    <source>
        <dbReference type="EMBL" id="MDQ1151857.1"/>
    </source>
</evidence>
<protein>
    <submittedName>
        <fullName evidence="5">Type I restriction enzyme S subunit</fullName>
        <ecNumber evidence="5">3.1.21.3</ecNumber>
    </submittedName>
</protein>
<proteinExistence type="inferred from homology"/>
<name>A0ABU0UAF9_9SPHI</name>
<keyword evidence="6" id="KW-1185">Reference proteome</keyword>
<feature type="domain" description="Type I restriction modification DNA specificity" evidence="4">
    <location>
        <begin position="227"/>
        <end position="399"/>
    </location>
</feature>
<dbReference type="RefSeq" id="WP_307187279.1">
    <property type="nucleotide sequence ID" value="NZ_JAUTBA010000001.1"/>
</dbReference>
<dbReference type="InterPro" id="IPR044946">
    <property type="entry name" value="Restrct_endonuc_typeI_TRD_sf"/>
</dbReference>
<comment type="caution">
    <text evidence="5">The sequence shown here is derived from an EMBL/GenBank/DDBJ whole genome shotgun (WGS) entry which is preliminary data.</text>
</comment>
<keyword evidence="2" id="KW-0680">Restriction system</keyword>
<dbReference type="Proteomes" id="UP001244640">
    <property type="component" value="Unassembled WGS sequence"/>
</dbReference>
<dbReference type="SUPFAM" id="SSF116734">
    <property type="entry name" value="DNA methylase specificity domain"/>
    <property type="match status" value="2"/>
</dbReference>
<dbReference type="InterPro" id="IPR052021">
    <property type="entry name" value="Type-I_RS_S_subunit"/>
</dbReference>
<comment type="similarity">
    <text evidence="1">Belongs to the type-I restriction system S methylase family.</text>
</comment>
<evidence type="ECO:0000256" key="2">
    <source>
        <dbReference type="ARBA" id="ARBA00022747"/>
    </source>
</evidence>
<dbReference type="InterPro" id="IPR000055">
    <property type="entry name" value="Restrct_endonuc_typeI_TRD"/>
</dbReference>
<sequence length="415" mass="46902">MTKDNEHKNIPELRFPEFKDDGEWEEKKLGEVADIITGNTPSTKEPVNYNGTKLFVSPADIGGNRYLEHTKTTLSDLGFAKTRPIKANSVLFVCIGSTIGKIAQNRFECATNQQINSLIPYEGYSSDFLYSLLEINSSKIASKAGNHAVPIINKTSFSTLKMIFPPSPEEQNKIANCLSSLDEVITANTEKLEILKGHKKGLMQTLFPQLGEQVPKYRFPEFKEDAEWTETRLGSIGEPLMCKRILKEQTTSYSKGGVPFYKIGTFGKDADSFIPFKLYEEFKSKYSFPKVGDILISASGTIGRLVVYDGLPAYFQDSNIIWLGNKEELILNSFLYHCYSTLKWQTSDGGIIRRLYNSDLKNMKLKYPRLKHEQQKIADTLSSLDDLITVQSEKIEQLKAHKKGIMQKLFPAINE</sequence>
<evidence type="ECO:0000313" key="6">
    <source>
        <dbReference type="Proteomes" id="UP001244640"/>
    </source>
</evidence>
<dbReference type="PANTHER" id="PTHR30408">
    <property type="entry name" value="TYPE-1 RESTRICTION ENZYME ECOKI SPECIFICITY PROTEIN"/>
    <property type="match status" value="1"/>
</dbReference>
<keyword evidence="3" id="KW-0238">DNA-binding</keyword>
<dbReference type="EC" id="3.1.21.3" evidence="5"/>
<dbReference type="PANTHER" id="PTHR30408:SF12">
    <property type="entry name" value="TYPE I RESTRICTION ENZYME MJAVIII SPECIFICITY SUBUNIT"/>
    <property type="match status" value="1"/>
</dbReference>
<dbReference type="EMBL" id="JAUTBA010000001">
    <property type="protein sequence ID" value="MDQ1151857.1"/>
    <property type="molecule type" value="Genomic_DNA"/>
</dbReference>
<dbReference type="Gene3D" id="3.90.220.20">
    <property type="entry name" value="DNA methylase specificity domains"/>
    <property type="match status" value="2"/>
</dbReference>
<dbReference type="CDD" id="cd17286">
    <property type="entry name" value="RMtype1_S_Lla161ORF747P_TRD1-CR1_like"/>
    <property type="match status" value="1"/>
</dbReference>
<dbReference type="Pfam" id="PF01420">
    <property type="entry name" value="Methylase_S"/>
    <property type="match status" value="2"/>
</dbReference>
<evidence type="ECO:0000256" key="3">
    <source>
        <dbReference type="ARBA" id="ARBA00023125"/>
    </source>
</evidence>
<keyword evidence="5" id="KW-0378">Hydrolase</keyword>
<feature type="domain" description="Type I restriction modification DNA specificity" evidence="4">
    <location>
        <begin position="23"/>
        <end position="193"/>
    </location>
</feature>
<dbReference type="GO" id="GO:0009035">
    <property type="term" value="F:type I site-specific deoxyribonuclease activity"/>
    <property type="evidence" value="ECO:0007669"/>
    <property type="project" value="UniProtKB-EC"/>
</dbReference>
<accession>A0ABU0UAF9</accession>